<feature type="transmembrane region" description="Helical" evidence="9">
    <location>
        <begin position="33"/>
        <end position="54"/>
    </location>
</feature>
<gene>
    <name evidence="12" type="ORF">HHI36_006553</name>
</gene>
<sequence length="743" mass="86187">MNLHDLISVELSYLFCYRQDNWWKKRTKLEKQLSCISLGMIFLSLVLLISLFFYGQYGVPKGVCLTSGCVHAASHVLERLNEQVDPCEDFYAFACGGFIENKTIPDEALAYNSFMEVGEMVMKQLRTILQEPIRPSDIHPVRIAKTYYNACMNEEIVNQESLIDAQTLLNSLGGWPVLEEIWFPSYFDWIDQLKLFKDKGFDFNFLLSISAGKDFGDSSRRIINIDQPAVFGLSSHILKKGKHDTTVKAYLQLMVDFAVMFGANDFKASEELEEVLNFEIKLSQKTVSKIDNRNTSYFYNKMTLKQLKQHYGSIDWITLLTNILPEEAKLYDEKEILVEVPSYIDALEKMLKITQPKTVANYLYWRAVLQIWPFLPQRFADRIMKFKKLLNGVSQIPPRWNKCLDLVKQHTSVMLATAYIRKYSSRDVKNIASEIIKYIIAAFKRTIQDETVWMDGITKARALEKADSLITHVAYAEELLDDETLEDMYSDIHVNERMFLQSYLNINKHEWNRLLHRLLEQVRRDDWRETSEPTTINAFYYLLENSMILPAAILQGIFFNKNRPGYLNYGAIGSIVGHEIVHAFDDQGSQFDKDGNLRNWWEEETKEAFVEKTKCFIQKFNNMRVIEIGQNVSGERTLGENIADNGGTKQAYLAYEEWVKNNGEEYKLPGLKYTPKQLFWIAGAQNWCSKERLDSLKHKVAVDSHAPDKYRVNGNYENIDFFAKDFSCTPGSKMNPQNKCSIW</sequence>
<evidence type="ECO:0000256" key="1">
    <source>
        <dbReference type="ARBA" id="ARBA00001947"/>
    </source>
</evidence>
<dbReference type="Gene3D" id="1.10.1380.10">
    <property type="entry name" value="Neutral endopeptidase , domain2"/>
    <property type="match status" value="1"/>
</dbReference>
<keyword evidence="8" id="KW-0482">Metalloprotease</keyword>
<dbReference type="GO" id="GO:0006508">
    <property type="term" value="P:proteolysis"/>
    <property type="evidence" value="ECO:0007669"/>
    <property type="project" value="UniProtKB-KW"/>
</dbReference>
<comment type="similarity">
    <text evidence="3">Belongs to the peptidase M13 family.</text>
</comment>
<dbReference type="InterPro" id="IPR042089">
    <property type="entry name" value="Peptidase_M13_dom_2"/>
</dbReference>
<evidence type="ECO:0000256" key="2">
    <source>
        <dbReference type="ARBA" id="ARBA00004401"/>
    </source>
</evidence>
<evidence type="ECO:0000256" key="9">
    <source>
        <dbReference type="SAM" id="Phobius"/>
    </source>
</evidence>
<reference evidence="12 13" key="1">
    <citation type="journal article" date="2021" name="BMC Biol.">
        <title>Horizontally acquired antibacterial genes associated with adaptive radiation of ladybird beetles.</title>
        <authorList>
            <person name="Li H.S."/>
            <person name="Tang X.F."/>
            <person name="Huang Y.H."/>
            <person name="Xu Z.Y."/>
            <person name="Chen M.L."/>
            <person name="Du X.Y."/>
            <person name="Qiu B.Y."/>
            <person name="Chen P.T."/>
            <person name="Zhang W."/>
            <person name="Slipinski A."/>
            <person name="Escalona H.E."/>
            <person name="Waterhouse R.M."/>
            <person name="Zwick A."/>
            <person name="Pang H."/>
        </authorList>
    </citation>
    <scope>NUCLEOTIDE SEQUENCE [LARGE SCALE GENOMIC DNA]</scope>
    <source>
        <strain evidence="12">SYSU2018</strain>
    </source>
</reference>
<dbReference type="InterPro" id="IPR008753">
    <property type="entry name" value="Peptidase_M13_N"/>
</dbReference>
<evidence type="ECO:0000313" key="12">
    <source>
        <dbReference type="EMBL" id="KAL3283408.1"/>
    </source>
</evidence>
<evidence type="ECO:0000256" key="3">
    <source>
        <dbReference type="ARBA" id="ARBA00007357"/>
    </source>
</evidence>
<keyword evidence="9" id="KW-0472">Membrane</keyword>
<proteinExistence type="inferred from homology"/>
<keyword evidence="5" id="KW-0479">Metal-binding</keyword>
<evidence type="ECO:0000259" key="11">
    <source>
        <dbReference type="Pfam" id="PF05649"/>
    </source>
</evidence>
<dbReference type="PRINTS" id="PR00786">
    <property type="entry name" value="NEPRILYSIN"/>
</dbReference>
<dbReference type="GO" id="GO:0005886">
    <property type="term" value="C:plasma membrane"/>
    <property type="evidence" value="ECO:0007669"/>
    <property type="project" value="UniProtKB-SubCell"/>
</dbReference>
<dbReference type="Gene3D" id="3.40.390.10">
    <property type="entry name" value="Collagenase (Catalytic Domain)"/>
    <property type="match status" value="1"/>
</dbReference>
<dbReference type="PANTHER" id="PTHR11733:SF224">
    <property type="entry name" value="NEPRILYSIN-2"/>
    <property type="match status" value="1"/>
</dbReference>
<evidence type="ECO:0000256" key="7">
    <source>
        <dbReference type="ARBA" id="ARBA00022833"/>
    </source>
</evidence>
<name>A0ABD2NXF0_9CUCU</name>
<evidence type="ECO:0008006" key="14">
    <source>
        <dbReference type="Google" id="ProtNLM"/>
    </source>
</evidence>
<keyword evidence="6" id="KW-0378">Hydrolase</keyword>
<dbReference type="PANTHER" id="PTHR11733">
    <property type="entry name" value="ZINC METALLOPROTEASE FAMILY M13 NEPRILYSIN-RELATED"/>
    <property type="match status" value="1"/>
</dbReference>
<dbReference type="PROSITE" id="PS51885">
    <property type="entry name" value="NEPRILYSIN"/>
    <property type="match status" value="1"/>
</dbReference>
<accession>A0ABD2NXF0</accession>
<keyword evidence="9" id="KW-0812">Transmembrane</keyword>
<dbReference type="InterPro" id="IPR024079">
    <property type="entry name" value="MetalloPept_cat_dom_sf"/>
</dbReference>
<keyword evidence="4" id="KW-0645">Protease</keyword>
<dbReference type="GO" id="GO:0008237">
    <property type="term" value="F:metallopeptidase activity"/>
    <property type="evidence" value="ECO:0007669"/>
    <property type="project" value="UniProtKB-KW"/>
</dbReference>
<keyword evidence="13" id="KW-1185">Reference proteome</keyword>
<dbReference type="InterPro" id="IPR018497">
    <property type="entry name" value="Peptidase_M13_C"/>
</dbReference>
<evidence type="ECO:0000313" key="13">
    <source>
        <dbReference type="Proteomes" id="UP001516400"/>
    </source>
</evidence>
<dbReference type="SUPFAM" id="SSF55486">
    <property type="entry name" value="Metalloproteases ('zincins'), catalytic domain"/>
    <property type="match status" value="1"/>
</dbReference>
<dbReference type="Pfam" id="PF01431">
    <property type="entry name" value="Peptidase_M13"/>
    <property type="match status" value="1"/>
</dbReference>
<protein>
    <recommendedName>
        <fullName evidence="14">Neprilysin</fullName>
    </recommendedName>
</protein>
<dbReference type="GO" id="GO:0046872">
    <property type="term" value="F:metal ion binding"/>
    <property type="evidence" value="ECO:0007669"/>
    <property type="project" value="UniProtKB-KW"/>
</dbReference>
<evidence type="ECO:0000256" key="4">
    <source>
        <dbReference type="ARBA" id="ARBA00022670"/>
    </source>
</evidence>
<keyword evidence="7" id="KW-0862">Zinc</keyword>
<feature type="domain" description="Peptidase M13 C-terminal" evidence="10">
    <location>
        <begin position="537"/>
        <end position="742"/>
    </location>
</feature>
<dbReference type="AlphaFoldDB" id="A0ABD2NXF0"/>
<organism evidence="12 13">
    <name type="scientific">Cryptolaemus montrouzieri</name>
    <dbReference type="NCBI Taxonomy" id="559131"/>
    <lineage>
        <taxon>Eukaryota</taxon>
        <taxon>Metazoa</taxon>
        <taxon>Ecdysozoa</taxon>
        <taxon>Arthropoda</taxon>
        <taxon>Hexapoda</taxon>
        <taxon>Insecta</taxon>
        <taxon>Pterygota</taxon>
        <taxon>Neoptera</taxon>
        <taxon>Endopterygota</taxon>
        <taxon>Coleoptera</taxon>
        <taxon>Polyphaga</taxon>
        <taxon>Cucujiformia</taxon>
        <taxon>Coccinelloidea</taxon>
        <taxon>Coccinellidae</taxon>
        <taxon>Scymninae</taxon>
        <taxon>Scymnini</taxon>
        <taxon>Cryptolaemus</taxon>
    </lineage>
</organism>
<dbReference type="CDD" id="cd08662">
    <property type="entry name" value="M13"/>
    <property type="match status" value="1"/>
</dbReference>
<comment type="subcellular location">
    <subcellularLocation>
        <location evidence="2">Cell membrane</location>
        <topology evidence="2">Single-pass type II membrane protein</topology>
    </subcellularLocation>
</comment>
<dbReference type="Pfam" id="PF05649">
    <property type="entry name" value="Peptidase_M13_N"/>
    <property type="match status" value="1"/>
</dbReference>
<evidence type="ECO:0000256" key="6">
    <source>
        <dbReference type="ARBA" id="ARBA00022801"/>
    </source>
</evidence>
<evidence type="ECO:0000259" key="10">
    <source>
        <dbReference type="Pfam" id="PF01431"/>
    </source>
</evidence>
<comment type="cofactor">
    <cofactor evidence="1">
        <name>Zn(2+)</name>
        <dbReference type="ChEBI" id="CHEBI:29105"/>
    </cofactor>
</comment>
<dbReference type="Proteomes" id="UP001516400">
    <property type="component" value="Unassembled WGS sequence"/>
</dbReference>
<comment type="caution">
    <text evidence="12">The sequence shown here is derived from an EMBL/GenBank/DDBJ whole genome shotgun (WGS) entry which is preliminary data.</text>
</comment>
<feature type="domain" description="Peptidase M13 N-terminal" evidence="11">
    <location>
        <begin position="86"/>
        <end position="475"/>
    </location>
</feature>
<dbReference type="InterPro" id="IPR000718">
    <property type="entry name" value="Peptidase_M13"/>
</dbReference>
<keyword evidence="9" id="KW-1133">Transmembrane helix</keyword>
<evidence type="ECO:0000256" key="5">
    <source>
        <dbReference type="ARBA" id="ARBA00022723"/>
    </source>
</evidence>
<dbReference type="EMBL" id="JABFTP020000144">
    <property type="protein sequence ID" value="KAL3283408.1"/>
    <property type="molecule type" value="Genomic_DNA"/>
</dbReference>
<evidence type="ECO:0000256" key="8">
    <source>
        <dbReference type="ARBA" id="ARBA00023049"/>
    </source>
</evidence>